<organism evidence="1 2">
    <name type="scientific">Macroventuria anomochaeta</name>
    <dbReference type="NCBI Taxonomy" id="301207"/>
    <lineage>
        <taxon>Eukaryota</taxon>
        <taxon>Fungi</taxon>
        <taxon>Dikarya</taxon>
        <taxon>Ascomycota</taxon>
        <taxon>Pezizomycotina</taxon>
        <taxon>Dothideomycetes</taxon>
        <taxon>Pleosporomycetidae</taxon>
        <taxon>Pleosporales</taxon>
        <taxon>Pleosporineae</taxon>
        <taxon>Didymellaceae</taxon>
        <taxon>Macroventuria</taxon>
    </lineage>
</organism>
<reference evidence="1" key="1">
    <citation type="journal article" date="2020" name="Stud. Mycol.">
        <title>101 Dothideomycetes genomes: a test case for predicting lifestyles and emergence of pathogens.</title>
        <authorList>
            <person name="Haridas S."/>
            <person name="Albert R."/>
            <person name="Binder M."/>
            <person name="Bloem J."/>
            <person name="Labutti K."/>
            <person name="Salamov A."/>
            <person name="Andreopoulos B."/>
            <person name="Baker S."/>
            <person name="Barry K."/>
            <person name="Bills G."/>
            <person name="Bluhm B."/>
            <person name="Cannon C."/>
            <person name="Castanera R."/>
            <person name="Culley D."/>
            <person name="Daum C."/>
            <person name="Ezra D."/>
            <person name="Gonzalez J."/>
            <person name="Henrissat B."/>
            <person name="Kuo A."/>
            <person name="Liang C."/>
            <person name="Lipzen A."/>
            <person name="Lutzoni F."/>
            <person name="Magnuson J."/>
            <person name="Mondo S."/>
            <person name="Nolan M."/>
            <person name="Ohm R."/>
            <person name="Pangilinan J."/>
            <person name="Park H.-J."/>
            <person name="Ramirez L."/>
            <person name="Alfaro M."/>
            <person name="Sun H."/>
            <person name="Tritt A."/>
            <person name="Yoshinaga Y."/>
            <person name="Zwiers L.-H."/>
            <person name="Turgeon B."/>
            <person name="Goodwin S."/>
            <person name="Spatafora J."/>
            <person name="Crous P."/>
            <person name="Grigoriev I."/>
        </authorList>
    </citation>
    <scope>NUCLEOTIDE SEQUENCE</scope>
    <source>
        <strain evidence="1">CBS 525.71</strain>
    </source>
</reference>
<evidence type="ECO:0000313" key="1">
    <source>
        <dbReference type="EMBL" id="KAF2628418.1"/>
    </source>
</evidence>
<accession>A0ACB6S4X6</accession>
<name>A0ACB6S4X6_9PLEO</name>
<comment type="caution">
    <text evidence="1">The sequence shown here is derived from an EMBL/GenBank/DDBJ whole genome shotgun (WGS) entry which is preliminary data.</text>
</comment>
<dbReference type="EMBL" id="MU006713">
    <property type="protein sequence ID" value="KAF2628418.1"/>
    <property type="molecule type" value="Genomic_DNA"/>
</dbReference>
<gene>
    <name evidence="1" type="ORF">BU25DRAFT_339449</name>
</gene>
<proteinExistence type="predicted"/>
<keyword evidence="2" id="KW-1185">Reference proteome</keyword>
<protein>
    <submittedName>
        <fullName evidence="1">Uncharacterized protein</fullName>
    </submittedName>
</protein>
<evidence type="ECO:0000313" key="2">
    <source>
        <dbReference type="Proteomes" id="UP000799754"/>
    </source>
</evidence>
<sequence>MPFASARNCKTGLNYCGRALLSIGNYKAQVNQALKDEGQPTDQKHIDDALFYCKGGDNGDIEFQSFCGEGRCISGGDNTRDYCRRVVVFKS</sequence>
<dbReference type="Proteomes" id="UP000799754">
    <property type="component" value="Unassembled WGS sequence"/>
</dbReference>